<evidence type="ECO:0000313" key="2">
    <source>
        <dbReference type="EMBL" id="KMZ76597.1"/>
    </source>
</evidence>
<dbReference type="AlphaFoldDB" id="A0A0J9S372"/>
<reference evidence="2 3" key="1">
    <citation type="submission" date="2011-08" db="EMBL/GenBank/DDBJ databases">
        <title>The Genome Sequence of Plasmodium vivax India VII.</title>
        <authorList>
            <consortium name="The Broad Institute Genome Sequencing Platform"/>
            <consortium name="The Broad Institute Genome Sequencing Center for Infectious Disease"/>
            <person name="Neafsey D."/>
            <person name="Carlton J."/>
            <person name="Barnwell J."/>
            <person name="Collins W."/>
            <person name="Escalante A."/>
            <person name="Mullikin J."/>
            <person name="Saul A."/>
            <person name="Guigo R."/>
            <person name="Camara F."/>
            <person name="Young S.K."/>
            <person name="Zeng Q."/>
            <person name="Gargeya S."/>
            <person name="Fitzgerald M."/>
            <person name="Haas B."/>
            <person name="Abouelleil A."/>
            <person name="Alvarado L."/>
            <person name="Arachchi H.M."/>
            <person name="Berlin A."/>
            <person name="Brown A."/>
            <person name="Chapman S.B."/>
            <person name="Chen Z."/>
            <person name="Dunbar C."/>
            <person name="Freedman E."/>
            <person name="Gearin G."/>
            <person name="Gellesch M."/>
            <person name="Goldberg J."/>
            <person name="Griggs A."/>
            <person name="Gujja S."/>
            <person name="Heiman D."/>
            <person name="Howarth C."/>
            <person name="Larson L."/>
            <person name="Lui A."/>
            <person name="MacDonald P.J.P."/>
            <person name="Montmayeur A."/>
            <person name="Murphy C."/>
            <person name="Neiman D."/>
            <person name="Pearson M."/>
            <person name="Priest M."/>
            <person name="Roberts A."/>
            <person name="Saif S."/>
            <person name="Shea T."/>
            <person name="Shenoy N."/>
            <person name="Sisk P."/>
            <person name="Stolte C."/>
            <person name="Sykes S."/>
            <person name="Wortman J."/>
            <person name="Nusbaum C."/>
            <person name="Birren B."/>
        </authorList>
    </citation>
    <scope>NUCLEOTIDE SEQUENCE [LARGE SCALE GENOMIC DNA]</scope>
    <source>
        <strain evidence="2 3">India VII</strain>
    </source>
</reference>
<feature type="region of interest" description="Disordered" evidence="1">
    <location>
        <begin position="183"/>
        <end position="210"/>
    </location>
</feature>
<evidence type="ECO:0000256" key="1">
    <source>
        <dbReference type="SAM" id="MobiDB-lite"/>
    </source>
</evidence>
<gene>
    <name evidence="2" type="ORF">PVIIG_06420</name>
</gene>
<dbReference type="EMBL" id="KQ234679">
    <property type="protein sequence ID" value="KMZ76597.1"/>
    <property type="molecule type" value="Genomic_DNA"/>
</dbReference>
<protein>
    <submittedName>
        <fullName evidence="2">Uncharacterized protein</fullName>
    </submittedName>
</protein>
<dbReference type="Proteomes" id="UP000053562">
    <property type="component" value="Unassembled WGS sequence"/>
</dbReference>
<name>A0A0J9S372_PLAVI</name>
<accession>A0A0J9S372</accession>
<organism evidence="2 3">
    <name type="scientific">Plasmodium vivax India VII</name>
    <dbReference type="NCBI Taxonomy" id="1077284"/>
    <lineage>
        <taxon>Eukaryota</taxon>
        <taxon>Sar</taxon>
        <taxon>Alveolata</taxon>
        <taxon>Apicomplexa</taxon>
        <taxon>Aconoidasida</taxon>
        <taxon>Haemosporida</taxon>
        <taxon>Plasmodiidae</taxon>
        <taxon>Plasmodium</taxon>
        <taxon>Plasmodium (Plasmodium)</taxon>
    </lineage>
</organism>
<proteinExistence type="predicted"/>
<dbReference type="OrthoDB" id="389092at2759"/>
<evidence type="ECO:0000313" key="3">
    <source>
        <dbReference type="Proteomes" id="UP000053562"/>
    </source>
</evidence>
<sequence>MYNDSYKDMFYLLAGAFTEGHAFSEIGQIPCCKLINYMLNTKLKDTYQQVDKTKFKVFNEFADIFSKKYIGFNNACKHHMYYLEGDEFKKMKILYTLYDEFLKYTTDREYNIYNICSYHSVLRHHYNLLLNEYDGMENNDELLDKLKQFKELLRRKVSETQGNCLNQIEYFKTPTSYTEIKQKEEQAAKEKEQERERAAKEAEQERERAAKEAQALQVAQIPQEIHETQDELQISSSIQSNYVDTPLPDRFRLGNIQTNHIDSQLYKPEDTRSTFPSGEGIIHSIKGTFNSIVEIVEPAPILGVSGGMGVLFIILKVLKILKS</sequence>